<evidence type="ECO:0000256" key="4">
    <source>
        <dbReference type="ARBA" id="ARBA00023224"/>
    </source>
</evidence>
<dbReference type="Gene3D" id="2.130.10.10">
    <property type="entry name" value="YVTN repeat-like/Quinoprotein amine dehydrogenase"/>
    <property type="match status" value="2"/>
</dbReference>
<dbReference type="PANTHER" id="PTHR19850">
    <property type="entry name" value="GUANINE NUCLEOTIDE-BINDING PROTEIN BETA G PROTEIN BETA"/>
    <property type="match status" value="1"/>
</dbReference>
<dbReference type="PRINTS" id="PR00320">
    <property type="entry name" value="GPROTEINBRPT"/>
</dbReference>
<dbReference type="PROSITE" id="PS50082">
    <property type="entry name" value="WD_REPEATS_2"/>
    <property type="match status" value="4"/>
</dbReference>
<dbReference type="SMART" id="SM00320">
    <property type="entry name" value="WD40"/>
    <property type="match status" value="7"/>
</dbReference>
<keyword evidence="7" id="KW-1185">Reference proteome</keyword>
<accession>C5M6U2</accession>
<dbReference type="InterPro" id="IPR036322">
    <property type="entry name" value="WD40_repeat_dom_sf"/>
</dbReference>
<dbReference type="InterPro" id="IPR020472">
    <property type="entry name" value="WD40_PAC1"/>
</dbReference>
<feature type="repeat" description="WD" evidence="5">
    <location>
        <begin position="209"/>
        <end position="249"/>
    </location>
</feature>
<dbReference type="InterPro" id="IPR019775">
    <property type="entry name" value="WD40_repeat_CS"/>
</dbReference>
<dbReference type="InterPro" id="IPR016346">
    <property type="entry name" value="G-protein_beta_1-5"/>
</dbReference>
<dbReference type="STRING" id="294747.C5M6U2"/>
<evidence type="ECO:0000256" key="2">
    <source>
        <dbReference type="ARBA" id="ARBA00022574"/>
    </source>
</evidence>
<dbReference type="InterPro" id="IPR001632">
    <property type="entry name" value="WD40_G-protein_beta-like"/>
</dbReference>
<feature type="repeat" description="WD" evidence="5">
    <location>
        <begin position="99"/>
        <end position="140"/>
    </location>
</feature>
<dbReference type="Pfam" id="PF00400">
    <property type="entry name" value="WD40"/>
    <property type="match status" value="7"/>
</dbReference>
<dbReference type="GO" id="GO:0007165">
    <property type="term" value="P:signal transduction"/>
    <property type="evidence" value="ECO:0007669"/>
    <property type="project" value="UniProtKB-KW"/>
</dbReference>
<evidence type="ECO:0000256" key="1">
    <source>
        <dbReference type="ARBA" id="ARBA00009768"/>
    </source>
</evidence>
<keyword evidence="3" id="KW-0677">Repeat</keyword>
<sequence>MQVYETVHELNMSKKYESQPLMSEQMDYGRSPFVDDAQTTNQTDSLTQQITKERVKTKALYEEIFNIKKRTQDTTIQMVSKNVTHIPINTCKLTLYNTLMGHQNKISKLCWSADSSRILSASFDGYMIIWDAITGYKKHAIQLENPYVLTCSYSENEKLVASGGLDNNCTIYKIKPDTTNFPVSEERALINSNSYQMQGSFYQSVQSVLKGHTAYISECEFLGNNSIVTASGDMTCVLWDLNKGAKSREFIEHTGDVLCLDIFPKNILSDNLFISGGSDGVVKIWDLRSQKPTQSFGVTNTDVTSVKVFPDSNAIAAGCDAGSIRLFDLRSDCELSHYSLAHQVRSNPDLHLLNSLTASSNAGNNKKSKHHNGYARSGSFFNSNNLINNAASNMNGDQYSILSSHSVIENQGVFSLDFGKSGRFLYACYSENGCVVWDTLKNEIIGTLGNEHVNKINKVAVSPDGIGIATGSWDSTIKVWSV</sequence>
<dbReference type="Proteomes" id="UP000002037">
    <property type="component" value="Unassembled WGS sequence"/>
</dbReference>
<reference evidence="6 7" key="1">
    <citation type="journal article" date="2009" name="Nature">
        <title>Evolution of pathogenicity and sexual reproduction in eight Candida genomes.</title>
        <authorList>
            <person name="Butler G."/>
            <person name="Rasmussen M.D."/>
            <person name="Lin M.F."/>
            <person name="Santos M.A."/>
            <person name="Sakthikumar S."/>
            <person name="Munro C.A."/>
            <person name="Rheinbay E."/>
            <person name="Grabherr M."/>
            <person name="Forche A."/>
            <person name="Reedy J.L."/>
            <person name="Agrafioti I."/>
            <person name="Arnaud M.B."/>
            <person name="Bates S."/>
            <person name="Brown A.J."/>
            <person name="Brunke S."/>
            <person name="Costanzo M.C."/>
            <person name="Fitzpatrick D.A."/>
            <person name="de Groot P.W."/>
            <person name="Harris D."/>
            <person name="Hoyer L.L."/>
            <person name="Hube B."/>
            <person name="Klis F.M."/>
            <person name="Kodira C."/>
            <person name="Lennard N."/>
            <person name="Logue M.E."/>
            <person name="Martin R."/>
            <person name="Neiman A.M."/>
            <person name="Nikolaou E."/>
            <person name="Quail M.A."/>
            <person name="Quinn J."/>
            <person name="Santos M.C."/>
            <person name="Schmitzberger F.F."/>
            <person name="Sherlock G."/>
            <person name="Shah P."/>
            <person name="Silverstein K.A."/>
            <person name="Skrzypek M.S."/>
            <person name="Soll D."/>
            <person name="Staggs R."/>
            <person name="Stansfield I."/>
            <person name="Stumpf M.P."/>
            <person name="Sudbery P.E."/>
            <person name="Srikantha T."/>
            <person name="Zeng Q."/>
            <person name="Berman J."/>
            <person name="Berriman M."/>
            <person name="Heitman J."/>
            <person name="Gow N.A."/>
            <person name="Lorenz M.C."/>
            <person name="Birren B.W."/>
            <person name="Kellis M."/>
            <person name="Cuomo C.A."/>
        </authorList>
    </citation>
    <scope>NUCLEOTIDE SEQUENCE [LARGE SCALE GENOMIC DNA]</scope>
    <source>
        <strain evidence="7">ATCC MYA-3404 / T1</strain>
    </source>
</reference>
<dbReference type="PRINTS" id="PR00319">
    <property type="entry name" value="GPROTEINB"/>
</dbReference>
<dbReference type="CDD" id="cd00200">
    <property type="entry name" value="WD40"/>
    <property type="match status" value="1"/>
</dbReference>
<evidence type="ECO:0000256" key="5">
    <source>
        <dbReference type="PROSITE-ProRule" id="PRU00221"/>
    </source>
</evidence>
<evidence type="ECO:0000313" key="6">
    <source>
        <dbReference type="EMBL" id="EER34712.1"/>
    </source>
</evidence>
<dbReference type="AlphaFoldDB" id="C5M6U2"/>
<keyword evidence="2 5" id="KW-0853">WD repeat</keyword>
<dbReference type="PROSITE" id="PS00678">
    <property type="entry name" value="WD_REPEATS_1"/>
    <property type="match status" value="1"/>
</dbReference>
<feature type="repeat" description="WD" evidence="5">
    <location>
        <begin position="250"/>
        <end position="295"/>
    </location>
</feature>
<dbReference type="InterPro" id="IPR001680">
    <property type="entry name" value="WD40_rpt"/>
</dbReference>
<dbReference type="EMBL" id="GG692396">
    <property type="protein sequence ID" value="EER34712.1"/>
    <property type="molecule type" value="Genomic_DNA"/>
</dbReference>
<protein>
    <submittedName>
        <fullName evidence="6">Uncharacterized protein</fullName>
    </submittedName>
</protein>
<comment type="similarity">
    <text evidence="1">Belongs to the WD repeat G protein beta family.</text>
</comment>
<dbReference type="HOGENOM" id="CLU_000288_57_34_1"/>
<dbReference type="VEuPathDB" id="FungiDB:CTRG_01573"/>
<dbReference type="InterPro" id="IPR015943">
    <property type="entry name" value="WD40/YVTN_repeat-like_dom_sf"/>
</dbReference>
<keyword evidence="4" id="KW-0807">Transducer</keyword>
<evidence type="ECO:0000256" key="3">
    <source>
        <dbReference type="ARBA" id="ARBA00022737"/>
    </source>
</evidence>
<proteinExistence type="inferred from homology"/>
<dbReference type="eggNOG" id="KOG0286">
    <property type="taxonomic scope" value="Eukaryota"/>
</dbReference>
<dbReference type="SUPFAM" id="SSF50978">
    <property type="entry name" value="WD40 repeat-like"/>
    <property type="match status" value="1"/>
</dbReference>
<dbReference type="OrthoDB" id="10255630at2759"/>
<dbReference type="GeneID" id="8300788"/>
<gene>
    <name evidence="6" type="ORF">CTRG_01573</name>
</gene>
<dbReference type="KEGG" id="ctp:CTRG_01573"/>
<name>C5M6U2_CANTT</name>
<dbReference type="RefSeq" id="XP_002547267.1">
    <property type="nucleotide sequence ID" value="XM_002547221.1"/>
</dbReference>
<organism evidence="6 7">
    <name type="scientific">Candida tropicalis (strain ATCC MYA-3404 / T1)</name>
    <name type="common">Yeast</name>
    <dbReference type="NCBI Taxonomy" id="294747"/>
    <lineage>
        <taxon>Eukaryota</taxon>
        <taxon>Fungi</taxon>
        <taxon>Dikarya</taxon>
        <taxon>Ascomycota</taxon>
        <taxon>Saccharomycotina</taxon>
        <taxon>Pichiomycetes</taxon>
        <taxon>Debaryomycetaceae</taxon>
        <taxon>Candida/Lodderomyces clade</taxon>
        <taxon>Candida</taxon>
    </lineage>
</organism>
<dbReference type="PROSITE" id="PS50294">
    <property type="entry name" value="WD_REPEATS_REGION"/>
    <property type="match status" value="3"/>
</dbReference>
<feature type="repeat" description="WD" evidence="5">
    <location>
        <begin position="449"/>
        <end position="482"/>
    </location>
</feature>
<evidence type="ECO:0000313" key="7">
    <source>
        <dbReference type="Proteomes" id="UP000002037"/>
    </source>
</evidence>